<gene>
    <name evidence="2" type="ORF">F444_18557</name>
</gene>
<dbReference type="EMBL" id="ANJA01003413">
    <property type="protein sequence ID" value="ETO63807.1"/>
    <property type="molecule type" value="Genomic_DNA"/>
</dbReference>
<evidence type="ECO:0008006" key="4">
    <source>
        <dbReference type="Google" id="ProtNLM"/>
    </source>
</evidence>
<dbReference type="Proteomes" id="UP000028582">
    <property type="component" value="Unassembled WGS sequence"/>
</dbReference>
<reference evidence="2 3" key="1">
    <citation type="submission" date="2013-11" db="EMBL/GenBank/DDBJ databases">
        <title>The Genome Sequence of Phytophthora parasitica P1976.</title>
        <authorList>
            <consortium name="The Broad Institute Genomics Platform"/>
            <person name="Russ C."/>
            <person name="Tyler B."/>
            <person name="Panabieres F."/>
            <person name="Shan W."/>
            <person name="Tripathy S."/>
            <person name="Grunwald N."/>
            <person name="Machado M."/>
            <person name="Johnson C.S."/>
            <person name="Walker B."/>
            <person name="Young S."/>
            <person name="Zeng Q."/>
            <person name="Gargeya S."/>
            <person name="Fitzgerald M."/>
            <person name="Haas B."/>
            <person name="Abouelleil A."/>
            <person name="Allen A.W."/>
            <person name="Alvarado L."/>
            <person name="Arachchi H.M."/>
            <person name="Berlin A.M."/>
            <person name="Chapman S.B."/>
            <person name="Gainer-Dewar J."/>
            <person name="Goldberg J."/>
            <person name="Griggs A."/>
            <person name="Gujja S."/>
            <person name="Hansen M."/>
            <person name="Howarth C."/>
            <person name="Imamovic A."/>
            <person name="Ireland A."/>
            <person name="Larimer J."/>
            <person name="McCowan C."/>
            <person name="Murphy C."/>
            <person name="Pearson M."/>
            <person name="Poon T.W."/>
            <person name="Priest M."/>
            <person name="Roberts A."/>
            <person name="Saif S."/>
            <person name="Shea T."/>
            <person name="Sisk P."/>
            <person name="Sykes S."/>
            <person name="Wortman J."/>
            <person name="Nusbaum C."/>
            <person name="Birren B."/>
        </authorList>
    </citation>
    <scope>NUCLEOTIDE SEQUENCE [LARGE SCALE GENOMIC DNA]</scope>
    <source>
        <strain evidence="2 3">P1976</strain>
    </source>
</reference>
<organism evidence="2 3">
    <name type="scientific">Phytophthora nicotianae P1976</name>
    <dbReference type="NCBI Taxonomy" id="1317066"/>
    <lineage>
        <taxon>Eukaryota</taxon>
        <taxon>Sar</taxon>
        <taxon>Stramenopiles</taxon>
        <taxon>Oomycota</taxon>
        <taxon>Peronosporomycetes</taxon>
        <taxon>Peronosporales</taxon>
        <taxon>Peronosporaceae</taxon>
        <taxon>Phytophthora</taxon>
    </lineage>
</organism>
<proteinExistence type="predicted"/>
<name>A0A080ZAZ6_PHYNI</name>
<dbReference type="AlphaFoldDB" id="A0A080ZAZ6"/>
<evidence type="ECO:0000313" key="3">
    <source>
        <dbReference type="Proteomes" id="UP000028582"/>
    </source>
</evidence>
<accession>A0A080ZAZ6</accession>
<protein>
    <recommendedName>
        <fullName evidence="4">RxLR effector protein</fullName>
    </recommendedName>
</protein>
<evidence type="ECO:0000256" key="1">
    <source>
        <dbReference type="SAM" id="SignalP"/>
    </source>
</evidence>
<evidence type="ECO:0000313" key="2">
    <source>
        <dbReference type="EMBL" id="ETO63807.1"/>
    </source>
</evidence>
<comment type="caution">
    <text evidence="2">The sequence shown here is derived from an EMBL/GenBank/DDBJ whole genome shotgun (WGS) entry which is preliminary data.</text>
</comment>
<sequence length="100" mass="11355">MRLTIVFVLIAATFLAASDATVVDQLFLRTNHVYRTTTAADVEERTIPDDALMALVSRFNLDWKAFKVNVAAALRDMDVATYAQYQEAYNELRKLHKSTK</sequence>
<feature type="chain" id="PRO_5001752853" description="RxLR effector protein" evidence="1">
    <location>
        <begin position="21"/>
        <end position="100"/>
    </location>
</feature>
<feature type="signal peptide" evidence="1">
    <location>
        <begin position="1"/>
        <end position="20"/>
    </location>
</feature>
<keyword evidence="1" id="KW-0732">Signal</keyword>